<keyword evidence="3" id="KW-1185">Reference proteome</keyword>
<organism evidence="2 3">
    <name type="scientific">Entotheonella factor</name>
    <dbReference type="NCBI Taxonomy" id="1429438"/>
    <lineage>
        <taxon>Bacteria</taxon>
        <taxon>Pseudomonadati</taxon>
        <taxon>Nitrospinota/Tectimicrobiota group</taxon>
        <taxon>Candidatus Tectimicrobiota</taxon>
        <taxon>Candidatus Entotheonellia</taxon>
        <taxon>Candidatus Entotheonellales</taxon>
        <taxon>Candidatus Entotheonellaceae</taxon>
        <taxon>Candidatus Entotheonella</taxon>
    </lineage>
</organism>
<dbReference type="PATRIC" id="fig|1429438.4.peg.2771"/>
<dbReference type="Gene3D" id="3.90.1170.50">
    <property type="entry name" value="Aldehyde oxidase/xanthine dehydrogenase, a/b hammerhead"/>
    <property type="match status" value="1"/>
</dbReference>
<dbReference type="Pfam" id="PF01315">
    <property type="entry name" value="Ald_Xan_dh_C"/>
    <property type="match status" value="1"/>
</dbReference>
<dbReference type="Pfam" id="PF02738">
    <property type="entry name" value="MoCoBD_1"/>
    <property type="match status" value="1"/>
</dbReference>
<comment type="caution">
    <text evidence="2">The sequence shown here is derived from an EMBL/GenBank/DDBJ whole genome shotgun (WGS) entry which is preliminary data.</text>
</comment>
<evidence type="ECO:0000313" key="2">
    <source>
        <dbReference type="EMBL" id="ETW99741.1"/>
    </source>
</evidence>
<protein>
    <recommendedName>
        <fullName evidence="1">Aldehyde oxidase/xanthine dehydrogenase a/b hammerhead domain-containing protein</fullName>
    </recommendedName>
</protein>
<dbReference type="SUPFAM" id="SSF56003">
    <property type="entry name" value="Molybdenum cofactor-binding domain"/>
    <property type="match status" value="1"/>
</dbReference>
<gene>
    <name evidence="2" type="ORF">ETSY1_13890</name>
</gene>
<dbReference type="InterPro" id="IPR016208">
    <property type="entry name" value="Ald_Oxase/xanthine_DH-like"/>
</dbReference>
<dbReference type="GO" id="GO:0016491">
    <property type="term" value="F:oxidoreductase activity"/>
    <property type="evidence" value="ECO:0007669"/>
    <property type="project" value="InterPro"/>
</dbReference>
<feature type="domain" description="Aldehyde oxidase/xanthine dehydrogenase a/b hammerhead" evidence="1">
    <location>
        <begin position="21"/>
        <end position="126"/>
    </location>
</feature>
<dbReference type="SUPFAM" id="SSF54665">
    <property type="entry name" value="CO dehydrogenase molybdoprotein N-domain-like"/>
    <property type="match status" value="1"/>
</dbReference>
<accession>W4LQQ9</accession>
<proteinExistence type="predicted"/>
<name>W4LQQ9_ENTF1</name>
<dbReference type="InterPro" id="IPR046867">
    <property type="entry name" value="AldOxase/xan_DH_MoCoBD2"/>
</dbReference>
<dbReference type="Proteomes" id="UP000019141">
    <property type="component" value="Unassembled WGS sequence"/>
</dbReference>
<dbReference type="PANTHER" id="PTHR11908:SF157">
    <property type="entry name" value="XANTHINE DEHYDROGENASE SUBUNIT D-RELATED"/>
    <property type="match status" value="1"/>
</dbReference>
<dbReference type="InterPro" id="IPR036856">
    <property type="entry name" value="Ald_Oxase/Xan_DH_a/b_sf"/>
</dbReference>
<dbReference type="EMBL" id="AZHW01000407">
    <property type="protein sequence ID" value="ETW99741.1"/>
    <property type="molecule type" value="Genomic_DNA"/>
</dbReference>
<dbReference type="PANTHER" id="PTHR11908">
    <property type="entry name" value="XANTHINE DEHYDROGENASE"/>
    <property type="match status" value="1"/>
</dbReference>
<dbReference type="Pfam" id="PF20256">
    <property type="entry name" value="MoCoBD_2"/>
    <property type="match status" value="1"/>
</dbReference>
<dbReference type="AlphaFoldDB" id="W4LQQ9"/>
<dbReference type="SMART" id="SM01008">
    <property type="entry name" value="Ald_Xan_dh_C"/>
    <property type="match status" value="1"/>
</dbReference>
<reference evidence="2 3" key="1">
    <citation type="journal article" date="2014" name="Nature">
        <title>An environmental bacterial taxon with a large and distinct metabolic repertoire.</title>
        <authorList>
            <person name="Wilson M.C."/>
            <person name="Mori T."/>
            <person name="Ruckert C."/>
            <person name="Uria A.R."/>
            <person name="Helf M.J."/>
            <person name="Takada K."/>
            <person name="Gernert C."/>
            <person name="Steffens U.A."/>
            <person name="Heycke N."/>
            <person name="Schmitt S."/>
            <person name="Rinke C."/>
            <person name="Helfrich E.J."/>
            <person name="Brachmann A.O."/>
            <person name="Gurgui C."/>
            <person name="Wakimoto T."/>
            <person name="Kracht M."/>
            <person name="Crusemann M."/>
            <person name="Hentschel U."/>
            <person name="Abe I."/>
            <person name="Matsunaga S."/>
            <person name="Kalinowski J."/>
            <person name="Takeyama H."/>
            <person name="Piel J."/>
        </authorList>
    </citation>
    <scope>NUCLEOTIDE SEQUENCE [LARGE SCALE GENOMIC DNA]</scope>
    <source>
        <strain evidence="3">TSY1</strain>
    </source>
</reference>
<sequence length="753" mass="80145">MANFASVGRPTGHVEGPDKVRGRACYTADVALPGMLWGKCLRSPLPHARIISIDLSRAQALPGVHAVITGADLPERRIGRFFLDMPVLARDVVRFVGEKVVAVAAESMAIAEEALTLIDVEYEERPAVFDAVEAMHAEAPRVHADTSGYAHPPIPDFVHQGDDRLFPPIPNVVSQVLYRHGDSDAGLARAAQVFEHTFSIPSVHQGYMEPHASVVRIAPDGKINVWISNKTPFVARAQFAAAIGVAEDRVCVNTTPIGGDFGGKGSLMDSVVGYYLAAQSGRPVKMVMTYTEELMAGNPRHAATITLKTGLDAEGHITARKAKLVFNCGAYGAFTPLHTVHGSVHAGGPYRIPNVEIEVFRTYTHTVPAGHMRAPGAPQMVFAVESHMDLMAREMALDPLAFRLRNTLEEGDSAPLGEQWRMIRCKETLEAAAEGAGWSTDKAPNVGRGIGMYDREPGAFGPSSATLTLNADASLTLMTGAADTGTGSYTILQQIVAEEFQLPLDVVQVVQGDTDTASWEVGAGGSRLTHMAGQSTLLAVRELKDALIVLAARQLGQETDAIQFQAGQFRAGDGQQLDFKALAAWAAEQGELPLSRVGNYVPDPVEVTSFCAQIAEVEVDAGTGQVTLRKLTTAHDVGTILNPLTHQGQIEGGVTQGVGHALTEHLMIQDGAVTNLNLGEYKLPTIMDIPELKTALVESQAGPAPYAGKAVGEHSNVAIPAAVANAVYDAVGVRLMDLPITAEKVYGGLSENQ</sequence>
<evidence type="ECO:0000259" key="1">
    <source>
        <dbReference type="SMART" id="SM01008"/>
    </source>
</evidence>
<dbReference type="GO" id="GO:0005506">
    <property type="term" value="F:iron ion binding"/>
    <property type="evidence" value="ECO:0007669"/>
    <property type="project" value="InterPro"/>
</dbReference>
<dbReference type="InterPro" id="IPR037165">
    <property type="entry name" value="AldOxase/xan_DH_Mopterin-bd_sf"/>
</dbReference>
<dbReference type="Gene3D" id="3.30.365.10">
    <property type="entry name" value="Aldehyde oxidase/xanthine dehydrogenase, molybdopterin binding domain"/>
    <property type="match status" value="4"/>
</dbReference>
<dbReference type="HOGENOM" id="CLU_001681_2_3_7"/>
<evidence type="ECO:0000313" key="3">
    <source>
        <dbReference type="Proteomes" id="UP000019141"/>
    </source>
</evidence>
<dbReference type="InterPro" id="IPR000674">
    <property type="entry name" value="Ald_Oxase/Xan_DH_a/b"/>
</dbReference>
<dbReference type="InterPro" id="IPR008274">
    <property type="entry name" value="AldOxase/xan_DH_MoCoBD1"/>
</dbReference>